<comment type="caution">
    <text evidence="1">The sequence shown here is derived from an EMBL/GenBank/DDBJ whole genome shotgun (WGS) entry which is preliminary data.</text>
</comment>
<evidence type="ECO:0000313" key="2">
    <source>
        <dbReference type="Proteomes" id="UP001257627"/>
    </source>
</evidence>
<sequence length="142" mass="14733">MWPVTLALTVEAAHAPAGVFRLSAPQVVVPAHGSAGVTVTIDGSGVTTDGRYTGQVVAKTAAGQVAAHTAVSLGDVEHKLTMEFKDAQGRPMSGVVELLRSGDDSPEFLIIDDSGTAQMYLPNDVYSVLSFKTVQGVHEASP</sequence>
<dbReference type="EMBL" id="JARAKF010000006">
    <property type="protein sequence ID" value="MDU9001980.1"/>
    <property type="molecule type" value="Genomic_DNA"/>
</dbReference>
<reference evidence="1 2" key="1">
    <citation type="submission" date="2023-02" db="EMBL/GenBank/DDBJ databases">
        <authorList>
            <person name="Maleckis M."/>
        </authorList>
    </citation>
    <scope>NUCLEOTIDE SEQUENCE [LARGE SCALE GENOMIC DNA]</scope>
    <source>
        <strain evidence="1 2">P8-A2</strain>
    </source>
</reference>
<proteinExistence type="predicted"/>
<dbReference type="Proteomes" id="UP001257627">
    <property type="component" value="Unassembled WGS sequence"/>
</dbReference>
<keyword evidence="2" id="KW-1185">Reference proteome</keyword>
<dbReference type="RefSeq" id="WP_316738822.1">
    <property type="nucleotide sequence ID" value="NZ_JARAKF010000006.1"/>
</dbReference>
<name>A0ABU3V738_9ACTN</name>
<evidence type="ECO:0000313" key="1">
    <source>
        <dbReference type="EMBL" id="MDU9001980.1"/>
    </source>
</evidence>
<accession>A0ABU3V738</accession>
<evidence type="ECO:0008006" key="3">
    <source>
        <dbReference type="Google" id="ProtNLM"/>
    </source>
</evidence>
<gene>
    <name evidence="1" type="ORF">PU648_59385</name>
</gene>
<organism evidence="1 2">
    <name type="scientific">Streptomyces mirabilis</name>
    <dbReference type="NCBI Taxonomy" id="68239"/>
    <lineage>
        <taxon>Bacteria</taxon>
        <taxon>Bacillati</taxon>
        <taxon>Actinomycetota</taxon>
        <taxon>Actinomycetes</taxon>
        <taxon>Kitasatosporales</taxon>
        <taxon>Streptomycetaceae</taxon>
        <taxon>Streptomyces</taxon>
    </lineage>
</organism>
<protein>
    <recommendedName>
        <fullName evidence="3">Ig-like domain (Group 3)</fullName>
    </recommendedName>
</protein>